<gene>
    <name evidence="3" type="ORF">BDN70DRAFT_940062</name>
</gene>
<accession>A0A9P5YM50</accession>
<evidence type="ECO:0000256" key="2">
    <source>
        <dbReference type="SAM" id="Phobius"/>
    </source>
</evidence>
<dbReference type="AlphaFoldDB" id="A0A9P5YM50"/>
<reference evidence="3" key="1">
    <citation type="submission" date="2020-11" db="EMBL/GenBank/DDBJ databases">
        <authorList>
            <consortium name="DOE Joint Genome Institute"/>
            <person name="Ahrendt S."/>
            <person name="Riley R."/>
            <person name="Andreopoulos W."/>
            <person name="Labutti K."/>
            <person name="Pangilinan J."/>
            <person name="Ruiz-Duenas F.J."/>
            <person name="Barrasa J.M."/>
            <person name="Sanchez-Garcia M."/>
            <person name="Camarero S."/>
            <person name="Miyauchi S."/>
            <person name="Serrano A."/>
            <person name="Linde D."/>
            <person name="Babiker R."/>
            <person name="Drula E."/>
            <person name="Ayuso-Fernandez I."/>
            <person name="Pacheco R."/>
            <person name="Padilla G."/>
            <person name="Ferreira P."/>
            <person name="Barriuso J."/>
            <person name="Kellner H."/>
            <person name="Castanera R."/>
            <person name="Alfaro M."/>
            <person name="Ramirez L."/>
            <person name="Pisabarro A.G."/>
            <person name="Kuo A."/>
            <person name="Tritt A."/>
            <person name="Lipzen A."/>
            <person name="He G."/>
            <person name="Yan M."/>
            <person name="Ng V."/>
            <person name="Cullen D."/>
            <person name="Martin F."/>
            <person name="Rosso M.-N."/>
            <person name="Henrissat B."/>
            <person name="Hibbett D."/>
            <person name="Martinez A.T."/>
            <person name="Grigoriev I.V."/>
        </authorList>
    </citation>
    <scope>NUCLEOTIDE SEQUENCE</scope>
    <source>
        <strain evidence="3">CIRM-BRFM 674</strain>
    </source>
</reference>
<feature type="transmembrane region" description="Helical" evidence="2">
    <location>
        <begin position="6"/>
        <end position="25"/>
    </location>
</feature>
<dbReference type="OrthoDB" id="3068832at2759"/>
<feature type="region of interest" description="Disordered" evidence="1">
    <location>
        <begin position="196"/>
        <end position="241"/>
    </location>
</feature>
<keyword evidence="2" id="KW-0472">Membrane</keyword>
<feature type="non-terminal residue" evidence="3">
    <location>
        <position position="1"/>
    </location>
</feature>
<sequence>AVAGVFTVAELIVVALVIALITNGIRLHRARRFDRKLAAATLETASAPQSVFLDDEDDECGPGARGGYGGSGSGDDWTYLATGRTRSLRRASAHTASRMVAPGMVLDPYAVAAAGEAAGAAGIGMARARSEKATRLRCRTGANRMWRSLLREVPLLRRTHPALPGSRRVISIFSKRRVREATSLVWALCRADNHQPYPGSQGQPQIHQRSSSASAEYANLDRSRSMDNRKGQQQQGGYYSW</sequence>
<evidence type="ECO:0000313" key="4">
    <source>
        <dbReference type="Proteomes" id="UP000807469"/>
    </source>
</evidence>
<feature type="compositionally biased region" description="Basic and acidic residues" evidence="1">
    <location>
        <begin position="219"/>
        <end position="230"/>
    </location>
</feature>
<feature type="compositionally biased region" description="Polar residues" evidence="1">
    <location>
        <begin position="198"/>
        <end position="214"/>
    </location>
</feature>
<proteinExistence type="predicted"/>
<evidence type="ECO:0000313" key="3">
    <source>
        <dbReference type="EMBL" id="KAF9470105.1"/>
    </source>
</evidence>
<comment type="caution">
    <text evidence="3">The sequence shown here is derived from an EMBL/GenBank/DDBJ whole genome shotgun (WGS) entry which is preliminary data.</text>
</comment>
<name>A0A9P5YM50_9AGAR</name>
<dbReference type="Proteomes" id="UP000807469">
    <property type="component" value="Unassembled WGS sequence"/>
</dbReference>
<keyword evidence="2" id="KW-1133">Transmembrane helix</keyword>
<keyword evidence="4" id="KW-1185">Reference proteome</keyword>
<evidence type="ECO:0000256" key="1">
    <source>
        <dbReference type="SAM" id="MobiDB-lite"/>
    </source>
</evidence>
<feature type="compositionally biased region" description="Polar residues" evidence="1">
    <location>
        <begin position="231"/>
        <end position="241"/>
    </location>
</feature>
<dbReference type="EMBL" id="MU156293">
    <property type="protein sequence ID" value="KAF9470105.1"/>
    <property type="molecule type" value="Genomic_DNA"/>
</dbReference>
<keyword evidence="2" id="KW-0812">Transmembrane</keyword>
<protein>
    <submittedName>
        <fullName evidence="3">Uncharacterized protein</fullName>
    </submittedName>
</protein>
<organism evidence="3 4">
    <name type="scientific">Pholiota conissans</name>
    <dbReference type="NCBI Taxonomy" id="109636"/>
    <lineage>
        <taxon>Eukaryota</taxon>
        <taxon>Fungi</taxon>
        <taxon>Dikarya</taxon>
        <taxon>Basidiomycota</taxon>
        <taxon>Agaricomycotina</taxon>
        <taxon>Agaricomycetes</taxon>
        <taxon>Agaricomycetidae</taxon>
        <taxon>Agaricales</taxon>
        <taxon>Agaricineae</taxon>
        <taxon>Strophariaceae</taxon>
        <taxon>Pholiota</taxon>
    </lineage>
</organism>